<keyword evidence="1" id="KW-1133">Transmembrane helix</keyword>
<evidence type="ECO:0000313" key="2">
    <source>
        <dbReference type="EMBL" id="KAK9029380.1"/>
    </source>
</evidence>
<dbReference type="EMBL" id="JBBPBN010000011">
    <property type="protein sequence ID" value="KAK9029380.1"/>
    <property type="molecule type" value="Genomic_DNA"/>
</dbReference>
<organism evidence="2 3">
    <name type="scientific">Hibiscus sabdariffa</name>
    <name type="common">roselle</name>
    <dbReference type="NCBI Taxonomy" id="183260"/>
    <lineage>
        <taxon>Eukaryota</taxon>
        <taxon>Viridiplantae</taxon>
        <taxon>Streptophyta</taxon>
        <taxon>Embryophyta</taxon>
        <taxon>Tracheophyta</taxon>
        <taxon>Spermatophyta</taxon>
        <taxon>Magnoliopsida</taxon>
        <taxon>eudicotyledons</taxon>
        <taxon>Gunneridae</taxon>
        <taxon>Pentapetalae</taxon>
        <taxon>rosids</taxon>
        <taxon>malvids</taxon>
        <taxon>Malvales</taxon>
        <taxon>Malvaceae</taxon>
        <taxon>Malvoideae</taxon>
        <taxon>Hibiscus</taxon>
    </lineage>
</organism>
<sequence length="180" mass="19922">MPVSRTKQSYEKIPLFVKATHMSYKISLPSGHHQGFRLVHWLPEKWPSSGTVSAAHGNGRPITFDSPRLPHSSQIVDAGNTSLRGAIALSAAFEGIVLFLTVALHHIAFDRLGLFRTIIVTIPCLFLVRIADVMTFQFFSLWESQHCNILHSSGATMKPSNTVLDSRVSESGCCLLPVRR</sequence>
<keyword evidence="1" id="KW-0472">Membrane</keyword>
<reference evidence="2 3" key="1">
    <citation type="journal article" date="2024" name="G3 (Bethesda)">
        <title>Genome assembly of Hibiscus sabdariffa L. provides insights into metabolisms of medicinal natural products.</title>
        <authorList>
            <person name="Kim T."/>
        </authorList>
    </citation>
    <scope>NUCLEOTIDE SEQUENCE [LARGE SCALE GENOMIC DNA]</scope>
    <source>
        <strain evidence="2">TK-2024</strain>
        <tissue evidence="2">Old leaves</tissue>
    </source>
</reference>
<name>A0ABR2SVW3_9ROSI</name>
<accession>A0ABR2SVW3</accession>
<keyword evidence="1" id="KW-0812">Transmembrane</keyword>
<protein>
    <submittedName>
        <fullName evidence="2">Uncharacterized protein</fullName>
    </submittedName>
</protein>
<comment type="caution">
    <text evidence="2">The sequence shown here is derived from an EMBL/GenBank/DDBJ whole genome shotgun (WGS) entry which is preliminary data.</text>
</comment>
<proteinExistence type="predicted"/>
<gene>
    <name evidence="2" type="ORF">V6N11_026498</name>
</gene>
<keyword evidence="3" id="KW-1185">Reference proteome</keyword>
<feature type="transmembrane region" description="Helical" evidence="1">
    <location>
        <begin position="86"/>
        <end position="107"/>
    </location>
</feature>
<dbReference type="Proteomes" id="UP001396334">
    <property type="component" value="Unassembled WGS sequence"/>
</dbReference>
<feature type="transmembrane region" description="Helical" evidence="1">
    <location>
        <begin position="113"/>
        <end position="131"/>
    </location>
</feature>
<evidence type="ECO:0000256" key="1">
    <source>
        <dbReference type="SAM" id="Phobius"/>
    </source>
</evidence>
<evidence type="ECO:0000313" key="3">
    <source>
        <dbReference type="Proteomes" id="UP001396334"/>
    </source>
</evidence>